<organism evidence="1 2">
    <name type="scientific">Candidatus Terraquivivens tikiterensis</name>
    <dbReference type="NCBI Taxonomy" id="1980982"/>
    <lineage>
        <taxon>Archaea</taxon>
        <taxon>Nitrososphaerota</taxon>
        <taxon>Candidatus Wolframiiraptoraceae</taxon>
        <taxon>Candidatus Terraquivivens</taxon>
    </lineage>
</organism>
<dbReference type="Gene3D" id="2.40.10.230">
    <property type="entry name" value="Probable tRNA pseudouridine synthase domain"/>
    <property type="match status" value="1"/>
</dbReference>
<dbReference type="SUPFAM" id="SSF50447">
    <property type="entry name" value="Translation proteins"/>
    <property type="match status" value="1"/>
</dbReference>
<dbReference type="GO" id="GO:0042254">
    <property type="term" value="P:ribosome biogenesis"/>
    <property type="evidence" value="ECO:0007669"/>
    <property type="project" value="InterPro"/>
</dbReference>
<accession>A0A2R7Y1Y3</accession>
<sequence>MSGLRRKPVALGILLHTIGNEAVLKGWSVPRLGAKVYDEELKDVGYVSNVFGPIDSYFVAIKLTTNRQYSQNSKFYTME</sequence>
<comment type="caution">
    <text evidence="1">The sequence shown here is derived from an EMBL/GenBank/DDBJ whole genome shotgun (WGS) entry which is preliminary data.</text>
</comment>
<dbReference type="EMBL" id="NDWU01000017">
    <property type="protein sequence ID" value="PUA31463.1"/>
    <property type="molecule type" value="Genomic_DNA"/>
</dbReference>
<proteinExistence type="predicted"/>
<gene>
    <name evidence="1" type="ORF">B9J98_06340</name>
</gene>
<dbReference type="Pfam" id="PF04410">
    <property type="entry name" value="Gar1"/>
    <property type="match status" value="1"/>
</dbReference>
<dbReference type="Proteomes" id="UP000244066">
    <property type="component" value="Unassembled WGS sequence"/>
</dbReference>
<name>A0A2R7Y1Y3_9ARCH</name>
<evidence type="ECO:0000313" key="1">
    <source>
        <dbReference type="EMBL" id="PUA31463.1"/>
    </source>
</evidence>
<evidence type="ECO:0000313" key="2">
    <source>
        <dbReference type="Proteomes" id="UP000244066"/>
    </source>
</evidence>
<dbReference type="InterPro" id="IPR007504">
    <property type="entry name" value="H/ACA_rnp_Gar1/Naf1"/>
</dbReference>
<protein>
    <submittedName>
        <fullName evidence="1">Uncharacterized protein</fullName>
    </submittedName>
</protein>
<dbReference type="GO" id="GO:0001522">
    <property type="term" value="P:pseudouridine synthesis"/>
    <property type="evidence" value="ECO:0007669"/>
    <property type="project" value="InterPro"/>
</dbReference>
<reference evidence="1 2" key="1">
    <citation type="submission" date="2017-04" db="EMBL/GenBank/DDBJ databases">
        <title>Draft Aigarchaeota genome from a New Zealand hot spring.</title>
        <authorList>
            <person name="Reysenbach A.-L."/>
            <person name="Donaho J.A."/>
            <person name="Gerhart J."/>
            <person name="Kelley J.F."/>
            <person name="Kouba K."/>
            <person name="Podar M."/>
            <person name="Stott M."/>
        </authorList>
    </citation>
    <scope>NUCLEOTIDE SEQUENCE [LARGE SCALE GENOMIC DNA]</scope>
    <source>
        <strain evidence="1">NZ13_MG1</strain>
    </source>
</reference>
<dbReference type="InterPro" id="IPR038664">
    <property type="entry name" value="Gar1/Naf1_Cbf5-bd_sf"/>
</dbReference>
<dbReference type="AlphaFoldDB" id="A0A2R7Y1Y3"/>
<dbReference type="InterPro" id="IPR009000">
    <property type="entry name" value="Transl_B-barrel_sf"/>
</dbReference>